<feature type="domain" description="PLL-like beta propeller" evidence="1">
    <location>
        <begin position="5"/>
        <end position="182"/>
    </location>
</feature>
<dbReference type="InterPro" id="IPR058502">
    <property type="entry name" value="PLL-like_beta-prop"/>
</dbReference>
<proteinExistence type="predicted"/>
<dbReference type="EMBL" id="CP026304">
    <property type="protein sequence ID" value="AVZ71133.1"/>
    <property type="molecule type" value="Genomic_DNA"/>
</dbReference>
<sequence length="1363" mass="147444">MSEEWIASAPAMVATDPEHLDLFVRAPDDTLERWFCQPSGGGLQWLRGEIPKGSLISGPSAVVSSRFRYDVFGRGADRSLQWWRTGTSTGTPEHYSLTAAQWLSFSPVAALTAPEPTTSDRLHVLSLSVDGPLRHWRANPHSPLWNPPENIGRYTSDPAALSRGPGWLDVFARGDDNHLHHLQWSDRGWGSSGSGWSHAEDLGGDLASKPAAVSWAADRLDVFAREAGGELRHWGWNGRRRQWFGPEPPPGLEVALASDPVVLSRGPDEIDLFARTTQNVLQHWRWDAGNRMWLGPKVLGDGLASDPTAASRGPRLLDVCARLKDGSLRHWHWDGADWHQLEIVEPTVQPPPSRWNAVPSDAPYLMVRGSDLLCLGVRWTGFTLVEEPGLGGPPALEPLPGQSPKITLTFPPQHTVEETAAADGPLASSLDPATTSGFDVWPARLAGPSQVAFTLPTTAPPSPPPRIPLTIEGLLSALNAGQVLSAEQQRADRTAIEMPWRLIVAPESRSGTGHIASDHPALPVASRSGEVGLWRARLQSSERGPEAGMVVRVLDAGDVDPFPELPLTRDGRLTIRAQPDTAPTDRLELSSLGGSLAVRGSWKNFSWDHDATLGRDLKVRTVQKGVLYPLGHRAEYVEVTERRFHPESGKPIAALRKRRILTCTEPVRAVAPDDERLARAFPFSEVEITKCVYTDLKDTPLTPYPVPTHELPRLQDVLAQLSREARQFHDEVHGEMGYPGAGPVMEDLAAPGSAAREYLLLWEAMAVVTQQMEAVKAAGTDTFDLPLYFWPRHARDGQIVRCPVRCAGENGDVHFELPMMFVADHDQPETTLLAAFNSLTDPGVAAELKEEYDAQAAGLVGLPGTAIALVGGPERKPADVHEVYRLNIAGVHQSTGGFCPELSDILVGFPALRTLLGDSPPVSLEFTEDYLERGSAVDVALKTAAGTIDADFTTAADRSGGLISPVIEADGISRTFGPIASACLPTQPGGPLDPTQLFGEGATILGFDIRDLIDPTDFKEPPIIVTDLTSGQPPAVTMKWQHVKLRDHPPFHVSDKAPENVRAPVTELCLEITTSPTGTRTSCTVNDFSLRLPPSGEPLLHLAFRSLTFIQETGREPRLEVNGVSAEFMGLLKLLKDLQEKVALGDSAPIVTVSDKGATAQYAVAVTEVATGGFLLRNIAFRAGVNVPFDGTPVSVTLGFATRENPFNLSVLLFGGGGYIDVRIDKDGLQRLEASLEFGAAFAVDFIVATGEVHALGGVRYAMERGQNGTLVSLTGFIRIGGSVEVLGLVSVSIELRVTLTYNPDRNQMTGRATLVIEIDLILYSDSVEIDSGEWVLAGKEGAPALDDSGLTAWIDYRKAFTP</sequence>
<name>A0A2R4SW71_9ACTN</name>
<dbReference type="OrthoDB" id="516973at2"/>
<dbReference type="Proteomes" id="UP000244201">
    <property type="component" value="Chromosome"/>
</dbReference>
<dbReference type="CDD" id="cd22954">
    <property type="entry name" value="PLL_lectin"/>
    <property type="match status" value="1"/>
</dbReference>
<evidence type="ECO:0000313" key="3">
    <source>
        <dbReference type="Proteomes" id="UP000244201"/>
    </source>
</evidence>
<dbReference type="KEGG" id="slk:SLUN_01570"/>
<accession>A0A2R4SW71</accession>
<evidence type="ECO:0000313" key="2">
    <source>
        <dbReference type="EMBL" id="AVZ71133.1"/>
    </source>
</evidence>
<feature type="domain" description="PLL-like beta propeller" evidence="1">
    <location>
        <begin position="191"/>
        <end position="332"/>
    </location>
</feature>
<protein>
    <recommendedName>
        <fullName evidence="1">PLL-like beta propeller domain-containing protein</fullName>
    </recommendedName>
</protein>
<gene>
    <name evidence="2" type="ORF">SLUN_01570</name>
</gene>
<dbReference type="Gene3D" id="2.120.10.70">
    <property type="entry name" value="Fucose-specific lectin"/>
    <property type="match status" value="2"/>
</dbReference>
<reference evidence="2 3" key="1">
    <citation type="submission" date="2018-01" db="EMBL/GenBank/DDBJ databases">
        <title>Complete genome sequence of Streptomyces lunaelactis MM109T, a Ferroverdin A producer isolated from cave moonmilk deposits.</title>
        <authorList>
            <person name="Naome A."/>
            <person name="Martinet L."/>
            <person name="Maciejewska M."/>
            <person name="Anderssen S."/>
            <person name="Adam D."/>
            <person name="Tenconi E."/>
            <person name="Deflandre B."/>
            <person name="Arguelles-Arias A."/>
            <person name="Calusinska M."/>
            <person name="Copieters W."/>
            <person name="Karim L."/>
            <person name="Hanikenne M."/>
            <person name="Baurain D."/>
            <person name="van Wezel G."/>
            <person name="Smargiasso N."/>
            <person name="de Pauw E."/>
            <person name="Delfosse P."/>
            <person name="Rigali S."/>
        </authorList>
    </citation>
    <scope>NUCLEOTIDE SEQUENCE [LARGE SCALE GENOMIC DNA]</scope>
    <source>
        <strain evidence="2 3">MM109</strain>
    </source>
</reference>
<keyword evidence="3" id="KW-1185">Reference proteome</keyword>
<dbReference type="RefSeq" id="WP_108146827.1">
    <property type="nucleotide sequence ID" value="NZ_CP026304.1"/>
</dbReference>
<evidence type="ECO:0000259" key="1">
    <source>
        <dbReference type="Pfam" id="PF26607"/>
    </source>
</evidence>
<dbReference type="Pfam" id="PF26607">
    <property type="entry name" value="DUF8189"/>
    <property type="match status" value="2"/>
</dbReference>
<organism evidence="2 3">
    <name type="scientific">Streptomyces lunaelactis</name>
    <dbReference type="NCBI Taxonomy" id="1535768"/>
    <lineage>
        <taxon>Bacteria</taxon>
        <taxon>Bacillati</taxon>
        <taxon>Actinomycetota</taxon>
        <taxon>Actinomycetes</taxon>
        <taxon>Kitasatosporales</taxon>
        <taxon>Streptomycetaceae</taxon>
        <taxon>Streptomyces</taxon>
    </lineage>
</organism>
<dbReference type="SUPFAM" id="SSF89372">
    <property type="entry name" value="Fucose-specific lectin"/>
    <property type="match status" value="2"/>
</dbReference>
<dbReference type="GeneID" id="55653972"/>